<dbReference type="InterPro" id="IPR013538">
    <property type="entry name" value="ASHA1/2-like_C"/>
</dbReference>
<dbReference type="EMBL" id="QENQ01000001">
    <property type="protein sequence ID" value="PVX30986.1"/>
    <property type="molecule type" value="Genomic_DNA"/>
</dbReference>
<dbReference type="AlphaFoldDB" id="A0A2U0SI24"/>
<evidence type="ECO:0000256" key="1">
    <source>
        <dbReference type="ARBA" id="ARBA00006817"/>
    </source>
</evidence>
<gene>
    <name evidence="3" type="ORF">DD559_17980</name>
</gene>
<dbReference type="Pfam" id="PF08327">
    <property type="entry name" value="AHSA1"/>
    <property type="match status" value="1"/>
</dbReference>
<evidence type="ECO:0000313" key="3">
    <source>
        <dbReference type="EMBL" id="PVX30986.1"/>
    </source>
</evidence>
<name>A0A2U0SI24_9SPHN</name>
<keyword evidence="4" id="KW-1185">Reference proteome</keyword>
<reference evidence="3 4" key="1">
    <citation type="submission" date="2018-05" db="EMBL/GenBank/DDBJ databases">
        <title>Description of Sphingomonas pokkalii sp nov, isolated from the rhizosphere of saline tolerant pokkali rice and its draft genome analysis.</title>
        <authorList>
            <person name="Menon R."/>
            <person name="Kumari S."/>
            <person name="Rameshkumar N."/>
        </authorList>
    </citation>
    <scope>NUCLEOTIDE SEQUENCE [LARGE SCALE GENOMIC DNA]</scope>
    <source>
        <strain evidence="3 4">L3B27</strain>
    </source>
</reference>
<dbReference type="Proteomes" id="UP000245890">
    <property type="component" value="Unassembled WGS sequence"/>
</dbReference>
<feature type="domain" description="Activator of Hsp90 ATPase homologue 1/2-like C-terminal" evidence="2">
    <location>
        <begin position="14"/>
        <end position="130"/>
    </location>
</feature>
<protein>
    <submittedName>
        <fullName evidence="3">Activator of HSP90 ATPase</fullName>
    </submittedName>
</protein>
<accession>A0A2U0SI24</accession>
<organism evidence="3 4">
    <name type="scientific">Sphingomonas pokkalii</name>
    <dbReference type="NCBI Taxonomy" id="2175090"/>
    <lineage>
        <taxon>Bacteria</taxon>
        <taxon>Pseudomonadati</taxon>
        <taxon>Pseudomonadota</taxon>
        <taxon>Alphaproteobacteria</taxon>
        <taxon>Sphingomonadales</taxon>
        <taxon>Sphingomonadaceae</taxon>
        <taxon>Sphingomonas</taxon>
    </lineage>
</organism>
<dbReference type="Gene3D" id="3.30.530.20">
    <property type="match status" value="1"/>
</dbReference>
<dbReference type="RefSeq" id="WP_116470380.1">
    <property type="nucleotide sequence ID" value="NZ_QENQ01000001.1"/>
</dbReference>
<evidence type="ECO:0000259" key="2">
    <source>
        <dbReference type="Pfam" id="PF08327"/>
    </source>
</evidence>
<proteinExistence type="inferred from homology"/>
<dbReference type="OrthoDB" id="9805228at2"/>
<dbReference type="InterPro" id="IPR023393">
    <property type="entry name" value="START-like_dom_sf"/>
</dbReference>
<evidence type="ECO:0000313" key="4">
    <source>
        <dbReference type="Proteomes" id="UP000245890"/>
    </source>
</evidence>
<comment type="similarity">
    <text evidence="1">Belongs to the AHA1 family.</text>
</comment>
<sequence length="141" mass="15574">MPTQKITVTTEVPLSPEEAWRVYTDPSEITRWNFANDDWHCPTATTNLQVGGVHKARMEAKDGSFGFDFEGTYAEVDAPRALTILLGDGRQSRTTFQPSAAGTVVTTTFDAESENAAEMQQQGWQAILSNYQKRAEAVSAR</sequence>
<dbReference type="SUPFAM" id="SSF55961">
    <property type="entry name" value="Bet v1-like"/>
    <property type="match status" value="1"/>
</dbReference>
<comment type="caution">
    <text evidence="3">The sequence shown here is derived from an EMBL/GenBank/DDBJ whole genome shotgun (WGS) entry which is preliminary data.</text>
</comment>